<dbReference type="Proteomes" id="UP000560658">
    <property type="component" value="Unassembled WGS sequence"/>
</dbReference>
<evidence type="ECO:0000313" key="1">
    <source>
        <dbReference type="EMBL" id="MBB4042833.1"/>
    </source>
</evidence>
<name>A0A840D3G3_9BACE</name>
<dbReference type="EMBL" id="JACIER010000002">
    <property type="protein sequence ID" value="MBB4042833.1"/>
    <property type="molecule type" value="Genomic_DNA"/>
</dbReference>
<proteinExistence type="predicted"/>
<keyword evidence="2" id="KW-1185">Reference proteome</keyword>
<sequence>MRIIVSILIFTFYSILSVIAQNEYLVKTSSPQQASSADEEELFIEKNFPLELLNKWTPGTRFMFIPNNRNAAFPVFSDYESEKDVDNYSLKNKILSFVGTEEKVSNLSIGTNYSTRFIFECDSKMYYHEIKNMRLDEITEKNPRAAINGLIFLKDVDKAKELLLGQTIYIQTESARIDDANSYSGYKEVPIPKNMSATVTAIGVGNQNYPVKIVFQNPQGQSYYLEVAISRTNSGMDISDFQADKKMKYFANAISLTDKATDIVSRIKSKYLNHPVYPKKTLEAKRQISLETDRETSRVLLIRYTPLTIKAIEAYGTKNQAIVTLEDQNDILYQVEVDLKYDVIIKNEKYIEDLFCFEDIRKKYPGITVARWKLIANGNVESGMSTDECRLSLGNPFEIQFKKDHRFETWFYNGKTLEFESGTLLHIK</sequence>
<comment type="caution">
    <text evidence="1">The sequence shown here is derived from an EMBL/GenBank/DDBJ whole genome shotgun (WGS) entry which is preliminary data.</text>
</comment>
<organism evidence="1 2">
    <name type="scientific">Bacteroides reticulotermitis</name>
    <dbReference type="NCBI Taxonomy" id="1133319"/>
    <lineage>
        <taxon>Bacteria</taxon>
        <taxon>Pseudomonadati</taxon>
        <taxon>Bacteroidota</taxon>
        <taxon>Bacteroidia</taxon>
        <taxon>Bacteroidales</taxon>
        <taxon>Bacteroidaceae</taxon>
        <taxon>Bacteroides</taxon>
    </lineage>
</organism>
<dbReference type="RefSeq" id="WP_044164008.1">
    <property type="nucleotide sequence ID" value="NZ_JACIER010000002.1"/>
</dbReference>
<dbReference type="AlphaFoldDB" id="A0A840D3G3"/>
<gene>
    <name evidence="1" type="ORF">GGR06_000598</name>
</gene>
<reference evidence="1" key="1">
    <citation type="submission" date="2020-08" db="EMBL/GenBank/DDBJ databases">
        <title>Genomic Encyclopedia of Type Strains, Phase IV (KMG-IV): sequencing the most valuable type-strain genomes for metagenomic binning, comparative biology and taxonomic classification.</title>
        <authorList>
            <person name="Goeker M."/>
        </authorList>
    </citation>
    <scope>NUCLEOTIDE SEQUENCE [LARGE SCALE GENOMIC DNA]</scope>
    <source>
        <strain evidence="1">DSM 105720</strain>
    </source>
</reference>
<accession>A0A840D3G3</accession>
<protein>
    <submittedName>
        <fullName evidence="1">Uncharacterized protein</fullName>
    </submittedName>
</protein>
<evidence type="ECO:0000313" key="2">
    <source>
        <dbReference type="Proteomes" id="UP000560658"/>
    </source>
</evidence>